<evidence type="ECO:0000256" key="2">
    <source>
        <dbReference type="SAM" id="MobiDB-lite"/>
    </source>
</evidence>
<reference evidence="3 4" key="1">
    <citation type="journal article" date="2014" name="BMC Genomics">
        <title>Genome sequencing of four Aureobasidium pullulans varieties: biotechnological potential, stress tolerance, and description of new species.</title>
        <authorList>
            <person name="Gostin Ar C."/>
            <person name="Ohm R.A."/>
            <person name="Kogej T."/>
            <person name="Sonjak S."/>
            <person name="Turk M."/>
            <person name="Zajc J."/>
            <person name="Zalar P."/>
            <person name="Grube M."/>
            <person name="Sun H."/>
            <person name="Han J."/>
            <person name="Sharma A."/>
            <person name="Chiniquy J."/>
            <person name="Ngan C.Y."/>
            <person name="Lipzen A."/>
            <person name="Barry K."/>
            <person name="Grigoriev I.V."/>
            <person name="Gunde-Cimerman N."/>
        </authorList>
    </citation>
    <scope>NUCLEOTIDE SEQUENCE [LARGE SCALE GENOMIC DNA]</scope>
    <source>
        <strain evidence="3 4">EXF-2481</strain>
    </source>
</reference>
<dbReference type="Gene3D" id="1.10.287.1490">
    <property type="match status" value="1"/>
</dbReference>
<dbReference type="RefSeq" id="XP_013340763.1">
    <property type="nucleotide sequence ID" value="XM_013485309.1"/>
</dbReference>
<feature type="compositionally biased region" description="Basic residues" evidence="2">
    <location>
        <begin position="57"/>
        <end position="69"/>
    </location>
</feature>
<feature type="region of interest" description="Disordered" evidence="2">
    <location>
        <begin position="316"/>
        <end position="345"/>
    </location>
</feature>
<dbReference type="OMA" id="MNQKDKD"/>
<evidence type="ECO:0000313" key="4">
    <source>
        <dbReference type="Proteomes" id="UP000030641"/>
    </source>
</evidence>
<keyword evidence="1" id="KW-0175">Coiled coil</keyword>
<name>A0A074Y3I0_AURSE</name>
<dbReference type="EMBL" id="KL584771">
    <property type="protein sequence ID" value="KEQ92353.1"/>
    <property type="molecule type" value="Genomic_DNA"/>
</dbReference>
<gene>
    <name evidence="3" type="ORF">AUEXF2481DRAFT_7749</name>
</gene>
<protein>
    <submittedName>
        <fullName evidence="3">Uncharacterized protein</fullName>
    </submittedName>
</protein>
<feature type="region of interest" description="Disordered" evidence="2">
    <location>
        <begin position="1"/>
        <end position="88"/>
    </location>
</feature>
<dbReference type="OrthoDB" id="3942439at2759"/>
<dbReference type="GeneID" id="25371405"/>
<evidence type="ECO:0000256" key="1">
    <source>
        <dbReference type="SAM" id="Coils"/>
    </source>
</evidence>
<accession>A0A074Y3I0</accession>
<feature type="compositionally biased region" description="Basic and acidic residues" evidence="2">
    <location>
        <begin position="28"/>
        <end position="56"/>
    </location>
</feature>
<keyword evidence="4" id="KW-1185">Reference proteome</keyword>
<evidence type="ECO:0000313" key="3">
    <source>
        <dbReference type="EMBL" id="KEQ92353.1"/>
    </source>
</evidence>
<dbReference type="InParanoid" id="A0A074Y3I0"/>
<dbReference type="Proteomes" id="UP000030641">
    <property type="component" value="Unassembled WGS sequence"/>
</dbReference>
<proteinExistence type="predicted"/>
<sequence>MAKCKNMNKADKALLKATKLLKKRARKAAREAKMSREEKQARDNTESAERAWAEAKRVKKKARKAHARTTNHPGPQKKMSEEQKTASLHLSLSQKISDLTNQNQSLRRTNERLSKLRVESESQKSIQSGLDVEVDNLREEVDAAMADNNQLRASNSALYTSAEQWETYATDKETRIQRLNNYADTLKGRIETKKAKVVKLRERLEHRKNDIKDLQESNDNLEERLATKKIKAQTFKVKYKAVKHNLDECIDGLDDQLDEDQSVVMELLRRNVNLKKPVEVREQQLIKAQHEQVGRHEQIVSELYSEINDLRDEIERMKRGSSHDSMDKLPGVRIKYEDDSMDAET</sequence>
<dbReference type="AlphaFoldDB" id="A0A074Y3I0"/>
<feature type="coiled-coil region" evidence="1">
    <location>
        <begin position="183"/>
        <end position="238"/>
    </location>
</feature>
<feature type="compositionally biased region" description="Basic and acidic residues" evidence="2">
    <location>
        <begin position="316"/>
        <end position="327"/>
    </location>
</feature>
<feature type="coiled-coil region" evidence="1">
    <location>
        <begin position="89"/>
        <end position="154"/>
    </location>
</feature>
<organism evidence="3 4">
    <name type="scientific">Aureobasidium subglaciale (strain EXF-2481)</name>
    <name type="common">Aureobasidium pullulans var. subglaciale</name>
    <dbReference type="NCBI Taxonomy" id="1043005"/>
    <lineage>
        <taxon>Eukaryota</taxon>
        <taxon>Fungi</taxon>
        <taxon>Dikarya</taxon>
        <taxon>Ascomycota</taxon>
        <taxon>Pezizomycotina</taxon>
        <taxon>Dothideomycetes</taxon>
        <taxon>Dothideomycetidae</taxon>
        <taxon>Dothideales</taxon>
        <taxon>Saccotheciaceae</taxon>
        <taxon>Aureobasidium</taxon>
    </lineage>
</organism>
<dbReference type="HOGENOM" id="CLU_804056_0_0_1"/>